<sequence>MRNKPGATAEEADALSEFVQPMIDGGIDPDLVADRVVTAVKNKEFWIITHDDTPAAVTLRTRSILEGTNPPQLMH</sequence>
<evidence type="ECO:0000313" key="1">
    <source>
        <dbReference type="EMBL" id="CAB4633996.1"/>
    </source>
</evidence>
<protein>
    <submittedName>
        <fullName evidence="1">Unannotated protein</fullName>
    </submittedName>
</protein>
<dbReference type="EMBL" id="CAEZVK010000089">
    <property type="protein sequence ID" value="CAB4633996.1"/>
    <property type="molecule type" value="Genomic_DNA"/>
</dbReference>
<name>A0A6J6JAU2_9ZZZZ</name>
<dbReference type="AlphaFoldDB" id="A0A6J6JAU2"/>
<proteinExistence type="predicted"/>
<accession>A0A6J6JAU2</accession>
<gene>
    <name evidence="1" type="ORF">UFOPK2000_00906</name>
</gene>
<reference evidence="1" key="1">
    <citation type="submission" date="2020-05" db="EMBL/GenBank/DDBJ databases">
        <authorList>
            <person name="Chiriac C."/>
            <person name="Salcher M."/>
            <person name="Ghai R."/>
            <person name="Kavagutti S V."/>
        </authorList>
    </citation>
    <scope>NUCLEOTIDE SEQUENCE</scope>
</reference>
<organism evidence="1">
    <name type="scientific">freshwater metagenome</name>
    <dbReference type="NCBI Taxonomy" id="449393"/>
    <lineage>
        <taxon>unclassified sequences</taxon>
        <taxon>metagenomes</taxon>
        <taxon>ecological metagenomes</taxon>
    </lineage>
</organism>